<feature type="domain" description="Secretion system C-terminal sorting" evidence="4">
    <location>
        <begin position="488"/>
        <end position="557"/>
    </location>
</feature>
<feature type="signal peptide" evidence="2">
    <location>
        <begin position="1"/>
        <end position="19"/>
    </location>
</feature>
<gene>
    <name evidence="5" type="ORF">DFQ05_2353</name>
</gene>
<dbReference type="RefSeq" id="WP_132705571.1">
    <property type="nucleotide sequence ID" value="NZ_SMGI01000004.1"/>
</dbReference>
<evidence type="ECO:0000313" key="6">
    <source>
        <dbReference type="Proteomes" id="UP000295714"/>
    </source>
</evidence>
<accession>A0A4R1KN90</accession>
<dbReference type="NCBIfam" id="TIGR04183">
    <property type="entry name" value="Por_Secre_tail"/>
    <property type="match status" value="1"/>
</dbReference>
<keyword evidence="1 2" id="KW-0732">Signal</keyword>
<feature type="domain" description="DUF5689" evidence="3">
    <location>
        <begin position="365"/>
        <end position="474"/>
    </location>
</feature>
<feature type="chain" id="PRO_5020769903" evidence="2">
    <location>
        <begin position="20"/>
        <end position="558"/>
    </location>
</feature>
<dbReference type="Proteomes" id="UP000295714">
    <property type="component" value="Unassembled WGS sequence"/>
</dbReference>
<evidence type="ECO:0000259" key="3">
    <source>
        <dbReference type="Pfam" id="PF18942"/>
    </source>
</evidence>
<dbReference type="Pfam" id="PF18942">
    <property type="entry name" value="DUF5689"/>
    <property type="match status" value="1"/>
</dbReference>
<dbReference type="PANTHER" id="PTHR42834">
    <property type="entry name" value="ENDONUCLEASE/EXONUCLEASE/PHOSPHATASE FAMILY PROTEIN (AFU_ORTHOLOGUE AFUA_3G09210)"/>
    <property type="match status" value="1"/>
</dbReference>
<dbReference type="InterPro" id="IPR043744">
    <property type="entry name" value="DUF5689"/>
</dbReference>
<proteinExistence type="predicted"/>
<comment type="caution">
    <text evidence="5">The sequence shown here is derived from an EMBL/GenBank/DDBJ whole genome shotgun (WGS) entry which is preliminary data.</text>
</comment>
<evidence type="ECO:0000256" key="2">
    <source>
        <dbReference type="SAM" id="SignalP"/>
    </source>
</evidence>
<dbReference type="PANTHER" id="PTHR42834:SF1">
    <property type="entry name" value="ENDONUCLEASE_EXONUCLEASE_PHOSPHATASE FAMILY PROTEIN (AFU_ORTHOLOGUE AFUA_3G09210)"/>
    <property type="match status" value="1"/>
</dbReference>
<dbReference type="Pfam" id="PF18962">
    <property type="entry name" value="Por_Secre_tail"/>
    <property type="match status" value="1"/>
</dbReference>
<organism evidence="5 6">
    <name type="scientific">Winogradskyella wandonensis</name>
    <dbReference type="NCBI Taxonomy" id="1442586"/>
    <lineage>
        <taxon>Bacteria</taxon>
        <taxon>Pseudomonadati</taxon>
        <taxon>Bacteroidota</taxon>
        <taxon>Flavobacteriia</taxon>
        <taxon>Flavobacteriales</taxon>
        <taxon>Flavobacteriaceae</taxon>
        <taxon>Winogradskyella</taxon>
    </lineage>
</organism>
<dbReference type="InterPro" id="IPR026444">
    <property type="entry name" value="Secre_tail"/>
</dbReference>
<keyword evidence="6" id="KW-1185">Reference proteome</keyword>
<evidence type="ECO:0000259" key="4">
    <source>
        <dbReference type="Pfam" id="PF18962"/>
    </source>
</evidence>
<reference evidence="5 6" key="1">
    <citation type="journal article" date="2015" name="Stand. Genomic Sci.">
        <title>Genomic Encyclopedia of Bacterial and Archaeal Type Strains, Phase III: the genomes of soil and plant-associated and newly described type strains.</title>
        <authorList>
            <person name="Whitman W.B."/>
            <person name="Woyke T."/>
            <person name="Klenk H.P."/>
            <person name="Zhou Y."/>
            <person name="Lilburn T.G."/>
            <person name="Beck B.J."/>
            <person name="De Vos P."/>
            <person name="Vandamme P."/>
            <person name="Eisen J.A."/>
            <person name="Garrity G."/>
            <person name="Hugenholtz P."/>
            <person name="Kyrpides N.C."/>
        </authorList>
    </citation>
    <scope>NUCLEOTIDE SEQUENCE [LARGE SCALE GENOMIC DNA]</scope>
    <source>
        <strain evidence="5 6">CECT 8445</strain>
    </source>
</reference>
<dbReference type="EMBL" id="SMGI01000004">
    <property type="protein sequence ID" value="TCK65139.1"/>
    <property type="molecule type" value="Genomic_DNA"/>
</dbReference>
<sequence>MKKLYFLLFTLLISIASFGQTTVFINEIHYDNSGSDVNEGVEIAGPAGTDLTNYTITLYNGNGGASYNSVALSGLIPNEGSSGYGAVWFPISGIQNGGPDGIALDNGGALIQFLSYEGSFTGVGGVADGVLSTDIGVSEPGSPIGESLQLTGTGDTYEEFSWSAPSTASPDLINPGQTFSSTNIPTISIFDPSSGTVFNPGTTNVDVTWTTTNLTGNEFVNVIVNMGAPNSVAPTATPFSVATMDGTSYDVTVELRDAGNALLDSDTTSFSVGVLTTVADLAAVRADYNANGPGAFYSVQSTPTVTYTRTSRNQKYIQDASAAILIDDAPGIITTTFSIGSTMSGLVGQVSEFNGIMQFNPTQDAAVAGSNTITPEVVTLAQIIANQEDYESELVRINDVTFAAADGTATFAASTSYDIADPSARLLAASTFRTNFSEADYIGQVIPQGAISINTFVGEFNGTPQVTSRALSDIALSTDNFDRNEFSIFPNPTNTGEVNISSVNASPIAVAVFDVLGKQVKSETISNNRLNVSNLKSGIYLLRITQDGATSTKKLVIR</sequence>
<evidence type="ECO:0000256" key="1">
    <source>
        <dbReference type="ARBA" id="ARBA00022729"/>
    </source>
</evidence>
<evidence type="ECO:0000313" key="5">
    <source>
        <dbReference type="EMBL" id="TCK65139.1"/>
    </source>
</evidence>
<dbReference type="AlphaFoldDB" id="A0A4R1KN90"/>
<protein>
    <submittedName>
        <fullName evidence="5">Putative secreted protein (Por secretion system target)</fullName>
    </submittedName>
</protein>
<dbReference type="OrthoDB" id="1056765at2"/>
<name>A0A4R1KN90_9FLAO</name>